<protein>
    <submittedName>
        <fullName evidence="2">Uncharacterized protein</fullName>
    </submittedName>
</protein>
<sequence>MCLVPRPIPFTASVSAVGPLVRCSPVPSAITGREGSRAAGSGVAGLLACRRPAPNVTAGREGPSRWVGTLAAPDRSGPRSHPQSPPLSASRPQLVPSSHGLARLVQAHSAFFLFVRVPTSLGALDCTF</sequence>
<name>A0AAV7UHP5_PLEWA</name>
<reference evidence="2" key="1">
    <citation type="journal article" date="2022" name="bioRxiv">
        <title>Sequencing and chromosome-scale assembly of the giantPleurodeles waltlgenome.</title>
        <authorList>
            <person name="Brown T."/>
            <person name="Elewa A."/>
            <person name="Iarovenko S."/>
            <person name="Subramanian E."/>
            <person name="Araus A.J."/>
            <person name="Petzold A."/>
            <person name="Susuki M."/>
            <person name="Suzuki K.-i.T."/>
            <person name="Hayashi T."/>
            <person name="Toyoda A."/>
            <person name="Oliveira C."/>
            <person name="Osipova E."/>
            <person name="Leigh N.D."/>
            <person name="Simon A."/>
            <person name="Yun M.H."/>
        </authorList>
    </citation>
    <scope>NUCLEOTIDE SEQUENCE</scope>
    <source>
        <strain evidence="2">20211129_DDA</strain>
        <tissue evidence="2">Liver</tissue>
    </source>
</reference>
<evidence type="ECO:0000313" key="2">
    <source>
        <dbReference type="EMBL" id="KAJ1188539.1"/>
    </source>
</evidence>
<dbReference type="AlphaFoldDB" id="A0AAV7UHP5"/>
<proteinExistence type="predicted"/>
<feature type="region of interest" description="Disordered" evidence="1">
    <location>
        <begin position="54"/>
        <end position="94"/>
    </location>
</feature>
<dbReference type="Proteomes" id="UP001066276">
    <property type="component" value="Chromosome 3_1"/>
</dbReference>
<evidence type="ECO:0000256" key="1">
    <source>
        <dbReference type="SAM" id="MobiDB-lite"/>
    </source>
</evidence>
<gene>
    <name evidence="2" type="ORF">NDU88_005300</name>
</gene>
<dbReference type="EMBL" id="JANPWB010000005">
    <property type="protein sequence ID" value="KAJ1188539.1"/>
    <property type="molecule type" value="Genomic_DNA"/>
</dbReference>
<organism evidence="2 3">
    <name type="scientific">Pleurodeles waltl</name>
    <name type="common">Iberian ribbed newt</name>
    <dbReference type="NCBI Taxonomy" id="8319"/>
    <lineage>
        <taxon>Eukaryota</taxon>
        <taxon>Metazoa</taxon>
        <taxon>Chordata</taxon>
        <taxon>Craniata</taxon>
        <taxon>Vertebrata</taxon>
        <taxon>Euteleostomi</taxon>
        <taxon>Amphibia</taxon>
        <taxon>Batrachia</taxon>
        <taxon>Caudata</taxon>
        <taxon>Salamandroidea</taxon>
        <taxon>Salamandridae</taxon>
        <taxon>Pleurodelinae</taxon>
        <taxon>Pleurodeles</taxon>
    </lineage>
</organism>
<evidence type="ECO:0000313" key="3">
    <source>
        <dbReference type="Proteomes" id="UP001066276"/>
    </source>
</evidence>
<accession>A0AAV7UHP5</accession>
<keyword evidence="3" id="KW-1185">Reference proteome</keyword>
<comment type="caution">
    <text evidence="2">The sequence shown here is derived from an EMBL/GenBank/DDBJ whole genome shotgun (WGS) entry which is preliminary data.</text>
</comment>